<evidence type="ECO:0000256" key="1">
    <source>
        <dbReference type="ARBA" id="ARBA00004651"/>
    </source>
</evidence>
<evidence type="ECO:0000256" key="2">
    <source>
        <dbReference type="ARBA" id="ARBA00022448"/>
    </source>
</evidence>
<keyword evidence="5 7" id="KW-1133">Transmembrane helix</keyword>
<keyword evidence="6 7" id="KW-0472">Membrane</keyword>
<evidence type="ECO:0000313" key="9">
    <source>
        <dbReference type="EMBL" id="MYC97502.1"/>
    </source>
</evidence>
<dbReference type="GO" id="GO:0055085">
    <property type="term" value="P:transmembrane transport"/>
    <property type="evidence" value="ECO:0007669"/>
    <property type="project" value="InterPro"/>
</dbReference>
<comment type="caution">
    <text evidence="9">The sequence shown here is derived from an EMBL/GenBank/DDBJ whole genome shotgun (WGS) entry which is preliminary data.</text>
</comment>
<accession>A0A6B1DDJ7</accession>
<dbReference type="PANTHER" id="PTHR43163:SF6">
    <property type="entry name" value="DIPEPTIDE TRANSPORT SYSTEM PERMEASE PROTEIN DPPB-RELATED"/>
    <property type="match status" value="1"/>
</dbReference>
<sequence>MLGYTVRRLLQFVPILIGLVTVLFALLNILPGDPARMMAGPFANPDVVETIREEMGFDRPLWVQYLDNLWDLARGEFGRSYQSRRPILRDLLEVFPKTVQLALAAEVTSALIGIWLGIVAATRRNGWADRLIMTIAALNLSFPLFWLALMLQIVFAVFLRLLPPSGYGAGFDQFVILPAITLALPSLGLLARITRAALIEVLGEDYIRTARAKGLREVLVIRRHVLPNALIPIVTTIGTDFVRLLGGIPIIEVIFAWPGIGKYAYDALVFRDLPALQASVIVLAVSVSLVNLAVDLLYAFINPRIRYV</sequence>
<dbReference type="InterPro" id="IPR000515">
    <property type="entry name" value="MetI-like"/>
</dbReference>
<comment type="similarity">
    <text evidence="7">Belongs to the binding-protein-dependent transport system permease family.</text>
</comment>
<dbReference type="Gene3D" id="1.10.3720.10">
    <property type="entry name" value="MetI-like"/>
    <property type="match status" value="1"/>
</dbReference>
<keyword evidence="2 7" id="KW-0813">Transport</keyword>
<dbReference type="InterPro" id="IPR045621">
    <property type="entry name" value="BPD_transp_1_N"/>
</dbReference>
<dbReference type="Pfam" id="PF19300">
    <property type="entry name" value="BPD_transp_1_N"/>
    <property type="match status" value="1"/>
</dbReference>
<dbReference type="AlphaFoldDB" id="A0A6B1DDJ7"/>
<evidence type="ECO:0000256" key="6">
    <source>
        <dbReference type="ARBA" id="ARBA00023136"/>
    </source>
</evidence>
<name>A0A6B1DDJ7_9CHLR</name>
<evidence type="ECO:0000259" key="8">
    <source>
        <dbReference type="PROSITE" id="PS50928"/>
    </source>
</evidence>
<evidence type="ECO:0000256" key="3">
    <source>
        <dbReference type="ARBA" id="ARBA00022475"/>
    </source>
</evidence>
<dbReference type="EMBL" id="VXMH01000119">
    <property type="protein sequence ID" value="MYC97502.1"/>
    <property type="molecule type" value="Genomic_DNA"/>
</dbReference>
<feature type="transmembrane region" description="Helical" evidence="7">
    <location>
        <begin position="171"/>
        <end position="191"/>
    </location>
</feature>
<feature type="transmembrane region" description="Helical" evidence="7">
    <location>
        <begin position="99"/>
        <end position="119"/>
    </location>
</feature>
<keyword evidence="4 7" id="KW-0812">Transmembrane</keyword>
<evidence type="ECO:0000256" key="7">
    <source>
        <dbReference type="RuleBase" id="RU363032"/>
    </source>
</evidence>
<dbReference type="PROSITE" id="PS50928">
    <property type="entry name" value="ABC_TM1"/>
    <property type="match status" value="1"/>
</dbReference>
<feature type="transmembrane region" description="Helical" evidence="7">
    <location>
        <begin position="280"/>
        <end position="301"/>
    </location>
</feature>
<dbReference type="SUPFAM" id="SSF161098">
    <property type="entry name" value="MetI-like"/>
    <property type="match status" value="1"/>
</dbReference>
<evidence type="ECO:0000256" key="5">
    <source>
        <dbReference type="ARBA" id="ARBA00022989"/>
    </source>
</evidence>
<feature type="transmembrane region" description="Helical" evidence="7">
    <location>
        <begin position="131"/>
        <end position="159"/>
    </location>
</feature>
<gene>
    <name evidence="9" type="ORF">F4X14_21325</name>
</gene>
<keyword evidence="3" id="KW-1003">Cell membrane</keyword>
<dbReference type="PANTHER" id="PTHR43163">
    <property type="entry name" value="DIPEPTIDE TRANSPORT SYSTEM PERMEASE PROTEIN DPPB-RELATED"/>
    <property type="match status" value="1"/>
</dbReference>
<dbReference type="Pfam" id="PF00528">
    <property type="entry name" value="BPD_transp_1"/>
    <property type="match status" value="1"/>
</dbReference>
<feature type="domain" description="ABC transmembrane type-1" evidence="8">
    <location>
        <begin position="95"/>
        <end position="298"/>
    </location>
</feature>
<feature type="transmembrane region" description="Helical" evidence="7">
    <location>
        <begin position="241"/>
        <end position="260"/>
    </location>
</feature>
<dbReference type="InterPro" id="IPR035906">
    <property type="entry name" value="MetI-like_sf"/>
</dbReference>
<evidence type="ECO:0000256" key="4">
    <source>
        <dbReference type="ARBA" id="ARBA00022692"/>
    </source>
</evidence>
<feature type="transmembrane region" description="Helical" evidence="7">
    <location>
        <begin position="12"/>
        <end position="30"/>
    </location>
</feature>
<reference evidence="9" key="1">
    <citation type="submission" date="2019-09" db="EMBL/GenBank/DDBJ databases">
        <title>Characterisation of the sponge microbiome using genome-centric metagenomics.</title>
        <authorList>
            <person name="Engelberts J.P."/>
            <person name="Robbins S.J."/>
            <person name="De Goeij J.M."/>
            <person name="Aranda M."/>
            <person name="Bell S.C."/>
            <person name="Webster N.S."/>
        </authorList>
    </citation>
    <scope>NUCLEOTIDE SEQUENCE</scope>
    <source>
        <strain evidence="9">SB0661_bin_32</strain>
    </source>
</reference>
<comment type="subcellular location">
    <subcellularLocation>
        <location evidence="1 7">Cell membrane</location>
        <topology evidence="1 7">Multi-pass membrane protein</topology>
    </subcellularLocation>
</comment>
<proteinExistence type="inferred from homology"/>
<dbReference type="CDD" id="cd06261">
    <property type="entry name" value="TM_PBP2"/>
    <property type="match status" value="1"/>
</dbReference>
<dbReference type="GO" id="GO:0005886">
    <property type="term" value="C:plasma membrane"/>
    <property type="evidence" value="ECO:0007669"/>
    <property type="project" value="UniProtKB-SubCell"/>
</dbReference>
<organism evidence="9">
    <name type="scientific">Caldilineaceae bacterium SB0661_bin_32</name>
    <dbReference type="NCBI Taxonomy" id="2605255"/>
    <lineage>
        <taxon>Bacteria</taxon>
        <taxon>Bacillati</taxon>
        <taxon>Chloroflexota</taxon>
        <taxon>Caldilineae</taxon>
        <taxon>Caldilineales</taxon>
        <taxon>Caldilineaceae</taxon>
    </lineage>
</organism>
<protein>
    <submittedName>
        <fullName evidence="9">ABC transporter permease</fullName>
    </submittedName>
</protein>